<dbReference type="AlphaFoldDB" id="A0A150GEG9"/>
<evidence type="ECO:0000313" key="2">
    <source>
        <dbReference type="EMBL" id="KXZ48208.1"/>
    </source>
</evidence>
<feature type="transmembrane region" description="Helical" evidence="1">
    <location>
        <begin position="79"/>
        <end position="100"/>
    </location>
</feature>
<reference evidence="3" key="1">
    <citation type="journal article" date="2016" name="Nat. Commun.">
        <title>The Gonium pectorale genome demonstrates co-option of cell cycle regulation during the evolution of multicellularity.</title>
        <authorList>
            <person name="Hanschen E.R."/>
            <person name="Marriage T.N."/>
            <person name="Ferris P.J."/>
            <person name="Hamaji T."/>
            <person name="Toyoda A."/>
            <person name="Fujiyama A."/>
            <person name="Neme R."/>
            <person name="Noguchi H."/>
            <person name="Minakuchi Y."/>
            <person name="Suzuki M."/>
            <person name="Kawai-Toyooka H."/>
            <person name="Smith D.R."/>
            <person name="Sparks H."/>
            <person name="Anderson J."/>
            <person name="Bakaric R."/>
            <person name="Luria V."/>
            <person name="Karger A."/>
            <person name="Kirschner M.W."/>
            <person name="Durand P.M."/>
            <person name="Michod R.E."/>
            <person name="Nozaki H."/>
            <person name="Olson B.J."/>
        </authorList>
    </citation>
    <scope>NUCLEOTIDE SEQUENCE [LARGE SCALE GENOMIC DNA]</scope>
    <source>
        <strain evidence="3">NIES-2863</strain>
    </source>
</reference>
<feature type="transmembrane region" description="Helical" evidence="1">
    <location>
        <begin position="21"/>
        <end position="43"/>
    </location>
</feature>
<evidence type="ECO:0000313" key="3">
    <source>
        <dbReference type="Proteomes" id="UP000075714"/>
    </source>
</evidence>
<dbReference type="InterPro" id="IPR025461">
    <property type="entry name" value="ABA4-like"/>
</dbReference>
<keyword evidence="3" id="KW-1185">Reference proteome</keyword>
<proteinExistence type="predicted"/>
<accession>A0A150GEG9</accession>
<dbReference type="Pfam" id="PF14108">
    <property type="entry name" value="ABA4-like"/>
    <property type="match status" value="1"/>
</dbReference>
<keyword evidence="1" id="KW-0812">Transmembrane</keyword>
<dbReference type="OrthoDB" id="196782at2759"/>
<keyword evidence="1" id="KW-0472">Membrane</keyword>
<protein>
    <submittedName>
        <fullName evidence="2">Uncharacterized protein</fullName>
    </submittedName>
</protein>
<organism evidence="2 3">
    <name type="scientific">Gonium pectorale</name>
    <name type="common">Green alga</name>
    <dbReference type="NCBI Taxonomy" id="33097"/>
    <lineage>
        <taxon>Eukaryota</taxon>
        <taxon>Viridiplantae</taxon>
        <taxon>Chlorophyta</taxon>
        <taxon>core chlorophytes</taxon>
        <taxon>Chlorophyceae</taxon>
        <taxon>CS clade</taxon>
        <taxon>Chlamydomonadales</taxon>
        <taxon>Volvocaceae</taxon>
        <taxon>Gonium</taxon>
    </lineage>
</organism>
<name>A0A150GEG9_GONPE</name>
<gene>
    <name evidence="2" type="ORF">GPECTOR_29g114</name>
</gene>
<dbReference type="EMBL" id="LSYV01000030">
    <property type="protein sequence ID" value="KXZ48208.1"/>
    <property type="molecule type" value="Genomic_DNA"/>
</dbReference>
<dbReference type="Proteomes" id="UP000075714">
    <property type="component" value="Unassembled WGS sequence"/>
</dbReference>
<comment type="caution">
    <text evidence="2">The sequence shown here is derived from an EMBL/GenBank/DDBJ whole genome shotgun (WGS) entry which is preliminary data.</text>
</comment>
<dbReference type="PANTHER" id="PTHR34543">
    <property type="entry name" value="PROTEIN ABA DEFICIENT 4, CHLOROPLASTIC"/>
    <property type="match status" value="1"/>
</dbReference>
<keyword evidence="1" id="KW-1133">Transmembrane helix</keyword>
<dbReference type="PANTHER" id="PTHR34543:SF1">
    <property type="entry name" value="PROTEIN ABA DEFICIENT 4, CHLOROPLASTIC"/>
    <property type="match status" value="1"/>
</dbReference>
<sequence length="144" mass="14902">MVPVYAMMAFFTDSKFTRSALLNSSVLYGTLAALYAITLVAAWQAGLGSAVGAVAAAVRSAAESGALGSLDLTPVSSLFGQPLATLLTWLHLLTLDVVMAREVALDGLRTGVATSHSVLLCFFFGPTGLLSHALTRLLQGSGRS</sequence>
<feature type="transmembrane region" description="Helical" evidence="1">
    <location>
        <begin position="112"/>
        <end position="134"/>
    </location>
</feature>
<evidence type="ECO:0000256" key="1">
    <source>
        <dbReference type="SAM" id="Phobius"/>
    </source>
</evidence>